<gene>
    <name evidence="1" type="ORF">R6Y96_00385</name>
</gene>
<dbReference type="KEGG" id="mrc:R6Y96_00385"/>
<dbReference type="AlphaFoldDB" id="A0AAX4FX52"/>
<proteinExistence type="predicted"/>
<reference evidence="1 2" key="1">
    <citation type="submission" date="2023-10" db="EMBL/GenBank/DDBJ databases">
        <title>The complete genome sequence of Methanoculleus receptaculi DSM 18860.</title>
        <authorList>
            <person name="Lai S.-J."/>
            <person name="You Y.-T."/>
            <person name="Chen S.-C."/>
        </authorList>
    </citation>
    <scope>NUCLEOTIDE SEQUENCE [LARGE SCALE GENOMIC DNA]</scope>
    <source>
        <strain evidence="1 2">DSM 18860</strain>
    </source>
</reference>
<keyword evidence="2" id="KW-1185">Reference proteome</keyword>
<dbReference type="Proteomes" id="UP001305652">
    <property type="component" value="Chromosome"/>
</dbReference>
<sequence length="210" mass="23016">MEINDLMAEVLGQSVCEGRFTYEELLHYSAAHSPSGIGVSRGEASDFFLIISRGEPDGAILVDGKGTLFGDQAALHLTGDETFELYLVAQTVVDALTSRCRVFEKSHLMKNGRLDIPIVGATDRQRVGVLCLIVHDGRAPVAGARVTIRKGKVMLASDVTDVGGRVCFRLLNGRYMCIVSDRIGERTRCIVEFHEPRVEVGIDIARRPDE</sequence>
<evidence type="ECO:0000313" key="2">
    <source>
        <dbReference type="Proteomes" id="UP001305652"/>
    </source>
</evidence>
<accession>A0AAX4FX52</accession>
<evidence type="ECO:0000313" key="1">
    <source>
        <dbReference type="EMBL" id="WOX57751.1"/>
    </source>
</evidence>
<dbReference type="EMBL" id="CP137642">
    <property type="protein sequence ID" value="WOX57751.1"/>
    <property type="molecule type" value="Genomic_DNA"/>
</dbReference>
<organism evidence="1 2">
    <name type="scientific">Methanoculleus receptaculi</name>
    <dbReference type="NCBI Taxonomy" id="394967"/>
    <lineage>
        <taxon>Archaea</taxon>
        <taxon>Methanobacteriati</taxon>
        <taxon>Methanobacteriota</taxon>
        <taxon>Stenosarchaea group</taxon>
        <taxon>Methanomicrobia</taxon>
        <taxon>Methanomicrobiales</taxon>
        <taxon>Methanomicrobiaceae</taxon>
        <taxon>Methanoculleus</taxon>
    </lineage>
</organism>
<dbReference type="GeneID" id="85731568"/>
<protein>
    <submittedName>
        <fullName evidence="1">Uncharacterized protein</fullName>
    </submittedName>
</protein>
<dbReference type="RefSeq" id="WP_318621477.1">
    <property type="nucleotide sequence ID" value="NZ_CP137642.1"/>
</dbReference>
<name>A0AAX4FX52_9EURY</name>